<keyword evidence="8" id="KW-0694">RNA-binding</keyword>
<evidence type="ECO:0000256" key="7">
    <source>
        <dbReference type="ARBA" id="ARBA00023242"/>
    </source>
</evidence>
<dbReference type="AlphaFoldDB" id="A0AB40BXH2"/>
<evidence type="ECO:0000256" key="1">
    <source>
        <dbReference type="ARBA" id="ARBA00004123"/>
    </source>
</evidence>
<evidence type="ECO:0000256" key="5">
    <source>
        <dbReference type="ARBA" id="ARBA00022771"/>
    </source>
</evidence>
<dbReference type="Pfam" id="PF00076">
    <property type="entry name" value="RRM_1"/>
    <property type="match status" value="1"/>
</dbReference>
<dbReference type="SMART" id="SM00360">
    <property type="entry name" value="RRM"/>
    <property type="match status" value="1"/>
</dbReference>
<feature type="compositionally biased region" description="Basic residues" evidence="9">
    <location>
        <begin position="361"/>
        <end position="370"/>
    </location>
</feature>
<protein>
    <submittedName>
        <fullName evidence="12">Uncharacterized protein LOC120268989</fullName>
    </submittedName>
</protein>
<comment type="similarity">
    <text evidence="2">Belongs to the ZC3H14 family.</text>
</comment>
<dbReference type="Gene3D" id="3.30.70.330">
    <property type="match status" value="1"/>
</dbReference>
<dbReference type="GO" id="GO:0043488">
    <property type="term" value="P:regulation of mRNA stability"/>
    <property type="evidence" value="ECO:0007669"/>
    <property type="project" value="InterPro"/>
</dbReference>
<dbReference type="GO" id="GO:0008270">
    <property type="term" value="F:zinc ion binding"/>
    <property type="evidence" value="ECO:0007669"/>
    <property type="project" value="UniProtKB-KW"/>
</dbReference>
<accession>A0AB40BXH2</accession>
<evidence type="ECO:0000256" key="3">
    <source>
        <dbReference type="ARBA" id="ARBA00022723"/>
    </source>
</evidence>
<keyword evidence="5" id="KW-0863">Zinc-finger</keyword>
<dbReference type="Pfam" id="PF01480">
    <property type="entry name" value="PWI"/>
    <property type="match status" value="1"/>
</dbReference>
<dbReference type="InterPro" id="IPR040366">
    <property type="entry name" value="Nab2/ZC3H14"/>
</dbReference>
<dbReference type="PANTHER" id="PTHR14738">
    <property type="entry name" value="ZINC FINGER CCCH DOMAIN-CONTAINING PROTEIN 14"/>
    <property type="match status" value="1"/>
</dbReference>
<evidence type="ECO:0000256" key="4">
    <source>
        <dbReference type="ARBA" id="ARBA00022737"/>
    </source>
</evidence>
<comment type="subcellular location">
    <subcellularLocation>
        <location evidence="1">Nucleus</location>
    </subcellularLocation>
</comment>
<organism evidence="11 12">
    <name type="scientific">Dioscorea cayennensis subsp. rotundata</name>
    <name type="common">White Guinea yam</name>
    <name type="synonym">Dioscorea rotundata</name>
    <dbReference type="NCBI Taxonomy" id="55577"/>
    <lineage>
        <taxon>Eukaryota</taxon>
        <taxon>Viridiplantae</taxon>
        <taxon>Streptophyta</taxon>
        <taxon>Embryophyta</taxon>
        <taxon>Tracheophyta</taxon>
        <taxon>Spermatophyta</taxon>
        <taxon>Magnoliopsida</taxon>
        <taxon>Liliopsida</taxon>
        <taxon>Dioscoreales</taxon>
        <taxon>Dioscoreaceae</taxon>
        <taxon>Dioscorea</taxon>
    </lineage>
</organism>
<dbReference type="GO" id="GO:0005737">
    <property type="term" value="C:cytoplasm"/>
    <property type="evidence" value="ECO:0007669"/>
    <property type="project" value="TreeGrafter"/>
</dbReference>
<gene>
    <name evidence="12" type="primary">LOC120268989</name>
</gene>
<feature type="region of interest" description="Disordered" evidence="9">
    <location>
        <begin position="552"/>
        <end position="574"/>
    </location>
</feature>
<evidence type="ECO:0000256" key="9">
    <source>
        <dbReference type="SAM" id="MobiDB-lite"/>
    </source>
</evidence>
<evidence type="ECO:0000313" key="12">
    <source>
        <dbReference type="RefSeq" id="XP_039132203.1"/>
    </source>
</evidence>
<keyword evidence="11" id="KW-1185">Reference proteome</keyword>
<keyword evidence="3" id="KW-0479">Metal-binding</keyword>
<dbReference type="Proteomes" id="UP001515500">
    <property type="component" value="Chromosome 9"/>
</dbReference>
<sequence length="609" mass="67493">MSSEMDLFWSRPRSFKMDRRSPLAYSIKATISSKLRDFLANYEDDVLPEYIVVLVCNGKHQTQARDDLEAFLGDQSGDFVAWLWKHLSEEICVSMVSHGSLDHRADVNNSCHDVVNEEGRKNVITLPEVLTHHAKSNEMNYEPSNLTPNFEHLDRAAVSVAFHHGHTCIGASSSERNDDNAADFIADEIPKYRSYVARCSPNIKSVADFEEPLGYESQYQKLGHRNHSESPCRSASSLEKGKVTRDDSQFGPLSIKCTTGKRLASVALDAIPRQIRQPRGNVWDRLGKPCEGEGATLHRSLIGESAMLENSCAKRFTDNSNHHIGTFKGVDNPKLKSQFSEIVNMDNTYSCSGSKGDYLRSRKPLPKRQKSLSLSLSTNNSRLQSLNETIRKVPVTTANNLALGSSSAPSASTVNTDDGNAKNEFSDVKSRLRQIEMEMLELRSKKLCASNDKNLSTPSGVPNQSEEDIEARTVLVINVHFAASREDILSHFSKCGVVLKVIILTDSMTAQPTGAAYVVFAGKESVDKAVLMTGTSFYSRILTVMPKAHMPSEFSSQTPASGPLGKPVQPGHLRTPRKFSFRRKYVTTHLQWIRGQPANENCLSPQLSG</sequence>
<dbReference type="GeneID" id="120268989"/>
<dbReference type="InterPro" id="IPR035979">
    <property type="entry name" value="RBD_domain_sf"/>
</dbReference>
<keyword evidence="7" id="KW-0539">Nucleus</keyword>
<keyword evidence="6" id="KW-0862">Zinc</keyword>
<feature type="domain" description="RRM" evidence="10">
    <location>
        <begin position="472"/>
        <end position="549"/>
    </location>
</feature>
<dbReference type="Gene3D" id="1.20.1390.10">
    <property type="entry name" value="PWI domain"/>
    <property type="match status" value="1"/>
</dbReference>
<dbReference type="InterPro" id="IPR002483">
    <property type="entry name" value="PWI_dom"/>
</dbReference>
<evidence type="ECO:0000256" key="8">
    <source>
        <dbReference type="PROSITE-ProRule" id="PRU00176"/>
    </source>
</evidence>
<dbReference type="GO" id="GO:0008143">
    <property type="term" value="F:poly(A) binding"/>
    <property type="evidence" value="ECO:0007669"/>
    <property type="project" value="InterPro"/>
</dbReference>
<dbReference type="RefSeq" id="XP_039132203.1">
    <property type="nucleotide sequence ID" value="XM_039276269.1"/>
</dbReference>
<reference evidence="12" key="1">
    <citation type="submission" date="2025-08" db="UniProtKB">
        <authorList>
            <consortium name="RefSeq"/>
        </authorList>
    </citation>
    <scope>IDENTIFICATION</scope>
</reference>
<evidence type="ECO:0000256" key="6">
    <source>
        <dbReference type="ARBA" id="ARBA00022833"/>
    </source>
</evidence>
<proteinExistence type="inferred from homology"/>
<dbReference type="GO" id="GO:0005634">
    <property type="term" value="C:nucleus"/>
    <property type="evidence" value="ECO:0007669"/>
    <property type="project" value="UniProtKB-SubCell"/>
</dbReference>
<dbReference type="PANTHER" id="PTHR14738:SF29">
    <property type="entry name" value="ZINC FINGER CCCH DOMAIN-CONTAINING PROTEIN 14"/>
    <property type="match status" value="1"/>
</dbReference>
<dbReference type="InterPro" id="IPR000504">
    <property type="entry name" value="RRM_dom"/>
</dbReference>
<name>A0AB40BXH2_DIOCR</name>
<evidence type="ECO:0000313" key="11">
    <source>
        <dbReference type="Proteomes" id="UP001515500"/>
    </source>
</evidence>
<keyword evidence="4" id="KW-0677">Repeat</keyword>
<evidence type="ECO:0000256" key="2">
    <source>
        <dbReference type="ARBA" id="ARBA00008423"/>
    </source>
</evidence>
<feature type="region of interest" description="Disordered" evidence="9">
    <location>
        <begin position="353"/>
        <end position="379"/>
    </location>
</feature>
<feature type="region of interest" description="Disordered" evidence="9">
    <location>
        <begin position="222"/>
        <end position="246"/>
    </location>
</feature>
<dbReference type="InterPro" id="IPR012677">
    <property type="entry name" value="Nucleotide-bd_a/b_plait_sf"/>
</dbReference>
<dbReference type="PROSITE" id="PS50102">
    <property type="entry name" value="RRM"/>
    <property type="match status" value="1"/>
</dbReference>
<dbReference type="SUPFAM" id="SSF54928">
    <property type="entry name" value="RNA-binding domain, RBD"/>
    <property type="match status" value="1"/>
</dbReference>
<evidence type="ECO:0000259" key="10">
    <source>
        <dbReference type="PROSITE" id="PS50102"/>
    </source>
</evidence>